<dbReference type="Proteomes" id="UP001200557">
    <property type="component" value="Unassembled WGS sequence"/>
</dbReference>
<keyword evidence="1" id="KW-1133">Transmembrane helix</keyword>
<evidence type="ECO:0000256" key="1">
    <source>
        <dbReference type="SAM" id="Phobius"/>
    </source>
</evidence>
<keyword evidence="3" id="KW-1185">Reference proteome</keyword>
<keyword evidence="1" id="KW-0472">Membrane</keyword>
<gene>
    <name evidence="2" type="ORF">L0664_17225</name>
</gene>
<dbReference type="EMBL" id="JAKGAQ010000005">
    <property type="protein sequence ID" value="MCF2872813.1"/>
    <property type="molecule type" value="Genomic_DNA"/>
</dbReference>
<keyword evidence="1" id="KW-0812">Transmembrane</keyword>
<dbReference type="RefSeq" id="WP_235227137.1">
    <property type="nucleotide sequence ID" value="NZ_JAKGAQ010000005.1"/>
</dbReference>
<comment type="caution">
    <text evidence="2">The sequence shown here is derived from an EMBL/GenBank/DDBJ whole genome shotgun (WGS) entry which is preliminary data.</text>
</comment>
<accession>A0ABS9CZY0</accession>
<feature type="transmembrane region" description="Helical" evidence="1">
    <location>
        <begin position="131"/>
        <end position="150"/>
    </location>
</feature>
<feature type="transmembrane region" description="Helical" evidence="1">
    <location>
        <begin position="19"/>
        <end position="40"/>
    </location>
</feature>
<sequence>MNSSGDPDWAAQFTFTKRFWLGCAILFMSAVFATVTVISAGDARRLARHNIEIPATVLDHRFIAQNSARDGKGTHFITYSFTWNNQTIANERAVPQNFHNSHPVGHSWMIRIHPDAPRIHDLYDGQTRTTAWGHLAISLLMGLFGLFFGLSNGNLAALRARMRSTAP</sequence>
<organism evidence="2 3">
    <name type="scientific">Octadecabacter dasysiphoniae</name>
    <dbReference type="NCBI Taxonomy" id="2909341"/>
    <lineage>
        <taxon>Bacteria</taxon>
        <taxon>Pseudomonadati</taxon>
        <taxon>Pseudomonadota</taxon>
        <taxon>Alphaproteobacteria</taxon>
        <taxon>Rhodobacterales</taxon>
        <taxon>Roseobacteraceae</taxon>
        <taxon>Octadecabacter</taxon>
    </lineage>
</organism>
<proteinExistence type="predicted"/>
<reference evidence="2 3" key="1">
    <citation type="submission" date="2022-01" db="EMBL/GenBank/DDBJ databases">
        <title>Octadecabacter sp. nov., isolated from a marine alga.</title>
        <authorList>
            <person name="Jin M.S."/>
            <person name="Kim H.M."/>
            <person name="Han D.M."/>
            <person name="Jung J.J."/>
            <person name="Jeon C.O."/>
        </authorList>
    </citation>
    <scope>NUCLEOTIDE SEQUENCE [LARGE SCALE GENOMIC DNA]</scope>
    <source>
        <strain evidence="2 3">G9-8</strain>
    </source>
</reference>
<name>A0ABS9CZY0_9RHOB</name>
<evidence type="ECO:0000313" key="3">
    <source>
        <dbReference type="Proteomes" id="UP001200557"/>
    </source>
</evidence>
<protein>
    <submittedName>
        <fullName evidence="2">DUF3592 domain-containing protein</fullName>
    </submittedName>
</protein>
<evidence type="ECO:0000313" key="2">
    <source>
        <dbReference type="EMBL" id="MCF2872813.1"/>
    </source>
</evidence>